<dbReference type="eggNOG" id="COG0457">
    <property type="taxonomic scope" value="Bacteria"/>
</dbReference>
<keyword evidence="3" id="KW-1185">Reference proteome</keyword>
<organism evidence="2 3">
    <name type="scientific">Pseudodesulfovibrio piezophilus (strain DSM 21447 / JCM 15486 / C1TLV30)</name>
    <name type="common">Desulfovibrio piezophilus</name>
    <dbReference type="NCBI Taxonomy" id="1322246"/>
    <lineage>
        <taxon>Bacteria</taxon>
        <taxon>Pseudomonadati</taxon>
        <taxon>Thermodesulfobacteriota</taxon>
        <taxon>Desulfovibrionia</taxon>
        <taxon>Desulfovibrionales</taxon>
        <taxon>Desulfovibrionaceae</taxon>
    </lineage>
</organism>
<accession>M1WJ44</accession>
<reference evidence="3" key="2">
    <citation type="journal article" date="2013" name="Stand. Genomic Sci.">
        <title>Complete genome sequence of Desulfocapsa sulfexigens, a marine deltaproteobacterium specialized in disproportionating inorganic sulfur compounds.</title>
        <authorList>
            <person name="Finster K.W."/>
            <person name="Kjeldsen K.U."/>
            <person name="Kube M."/>
            <person name="Reinhardt R."/>
            <person name="Mussmann M."/>
            <person name="Amann R."/>
            <person name="Schreiber L."/>
        </authorList>
    </citation>
    <scope>NUCLEOTIDE SEQUENCE [LARGE SCALE GENOMIC DNA]</scope>
    <source>
        <strain evidence="3">DSM 10523 / SB164P1</strain>
    </source>
</reference>
<dbReference type="PANTHER" id="PTHR43179:SF7">
    <property type="entry name" value="RHAMNOSYLTRANSFERASE WBBL"/>
    <property type="match status" value="1"/>
</dbReference>
<dbReference type="SUPFAM" id="SSF48452">
    <property type="entry name" value="TPR-like"/>
    <property type="match status" value="1"/>
</dbReference>
<reference evidence="2 3" key="1">
    <citation type="journal article" date="2013" name="PLoS ONE">
        <title>The first genomic and proteomic characterization of a deep-sea sulfate reducer: insights into the piezophilic lifestyle of Desulfovibrio piezophilus.</title>
        <authorList>
            <person name="Pradel N."/>
            <person name="Ji B."/>
            <person name="Gimenez G."/>
            <person name="Talla E."/>
            <person name="Lenoble P."/>
            <person name="Garel M."/>
            <person name="Tamburini C."/>
            <person name="Fourquet P."/>
            <person name="Lebrun R."/>
            <person name="Bertin P."/>
            <person name="Denis Y."/>
            <person name="Pophillat M."/>
            <person name="Barbe V."/>
            <person name="Ollivier B."/>
            <person name="Dolla A."/>
        </authorList>
    </citation>
    <scope>NUCLEOTIDE SEQUENCE [LARGE SCALE GENOMIC DNA]</scope>
    <source>
        <strain evidence="3">DSM 10523 / SB164P1</strain>
    </source>
</reference>
<dbReference type="OrthoDB" id="5443808at2"/>
<dbReference type="InterPro" id="IPR029044">
    <property type="entry name" value="Nucleotide-diphossugar_trans"/>
</dbReference>
<dbReference type="AlphaFoldDB" id="M1WJ44"/>
<keyword evidence="2" id="KW-0808">Transferase</keyword>
<feature type="domain" description="Glycosyltransferase 2-like" evidence="1">
    <location>
        <begin position="266"/>
        <end position="401"/>
    </location>
</feature>
<dbReference type="Proteomes" id="UP000011724">
    <property type="component" value="Chromosome"/>
</dbReference>
<name>M1WJ44_PSEP2</name>
<dbReference type="Gene3D" id="3.90.550.10">
    <property type="entry name" value="Spore Coat Polysaccharide Biosynthesis Protein SpsA, Chain A"/>
    <property type="match status" value="1"/>
</dbReference>
<dbReference type="HOGENOM" id="CLU_023729_0_0_7"/>
<dbReference type="Pfam" id="PF00535">
    <property type="entry name" value="Glycos_transf_2"/>
    <property type="match status" value="1"/>
</dbReference>
<dbReference type="eggNOG" id="COG1216">
    <property type="taxonomic scope" value="Bacteria"/>
</dbReference>
<dbReference type="PATRIC" id="fig|879567.3.peg.12"/>
<sequence length="531" mass="59993">MNDIYTPTDRFEELDRINLDAVFKVLGKVEDNLYLDHEMCSVFLARILNDQTANSHPKTVDTITRLLRKSIALSPFNHMTLNLAAQLSGDPLLLERAKKIARFEDAPSLMDMRRVMSSPSALQRRINILEDILTQRPGHIVAASQRLLLDYYQGNEPGPWLSKIVIPPFAQPQWDERLFLHYSELGMAEDALRLWPSLIQSNRTSEVLLNRAAEMFAQTGETLQAIDLYEKSLTQDPAQGPVRYRLSELKGPTLPDMGLLDTSNVTICIYSWNKADDLKMTLESLAKTTLGPAKIRILLNGCTDNSEAVTESARSLFPDNDFQTLVLPVNVGAPAARNWLGSLPEVRQSEFVAYLDDDVELPSDWLGHYLTEMQKHPTASVVGSKVIFGSNQRMIQYLYRSFSLAEPGLLKLTDPTSIALTDIGQYDFCRSTDHVMGCCHLLRMAHMPDGPDFDLRYSPSQVDDIAHDIKLRINGGEVRYCGLVKCIHHQNTGGGFMKKLTQPQLGQILGNDTKFYYFFQEHLSRIKEIMK</sequence>
<evidence type="ECO:0000313" key="2">
    <source>
        <dbReference type="EMBL" id="CCH47251.1"/>
    </source>
</evidence>
<dbReference type="PANTHER" id="PTHR43179">
    <property type="entry name" value="RHAMNOSYLTRANSFERASE WBBL"/>
    <property type="match status" value="1"/>
</dbReference>
<dbReference type="SUPFAM" id="SSF53448">
    <property type="entry name" value="Nucleotide-diphospho-sugar transferases"/>
    <property type="match status" value="1"/>
</dbReference>
<dbReference type="InterPro" id="IPR001173">
    <property type="entry name" value="Glyco_trans_2-like"/>
</dbReference>
<dbReference type="CDD" id="cd00761">
    <property type="entry name" value="Glyco_tranf_GTA_type"/>
    <property type="match status" value="1"/>
</dbReference>
<evidence type="ECO:0000313" key="3">
    <source>
        <dbReference type="Proteomes" id="UP000011724"/>
    </source>
</evidence>
<dbReference type="BioCyc" id="DPIE1322246:BN4_RS00105-MONOMER"/>
<gene>
    <name evidence="2" type="ordered locus">BN4_10011</name>
</gene>
<proteinExistence type="predicted"/>
<evidence type="ECO:0000259" key="1">
    <source>
        <dbReference type="Pfam" id="PF00535"/>
    </source>
</evidence>
<dbReference type="GO" id="GO:0016740">
    <property type="term" value="F:transferase activity"/>
    <property type="evidence" value="ECO:0007669"/>
    <property type="project" value="UniProtKB-KW"/>
</dbReference>
<dbReference type="Gene3D" id="1.25.40.10">
    <property type="entry name" value="Tetratricopeptide repeat domain"/>
    <property type="match status" value="1"/>
</dbReference>
<dbReference type="KEGG" id="dpi:BN4_10011"/>
<protein>
    <submittedName>
        <fullName evidence="2">Glycosyl transferase family 2</fullName>
    </submittedName>
</protein>
<dbReference type="STRING" id="1322246.BN4_10011"/>
<dbReference type="InterPro" id="IPR011990">
    <property type="entry name" value="TPR-like_helical_dom_sf"/>
</dbReference>
<dbReference type="EMBL" id="FO203427">
    <property type="protein sequence ID" value="CCH47251.1"/>
    <property type="molecule type" value="Genomic_DNA"/>
</dbReference>
<dbReference type="RefSeq" id="WP_015413306.1">
    <property type="nucleotide sequence ID" value="NC_020409.1"/>
</dbReference>